<evidence type="ECO:0000259" key="1">
    <source>
        <dbReference type="Pfam" id="PF07883"/>
    </source>
</evidence>
<dbReference type="Proteomes" id="UP000189739">
    <property type="component" value="Unassembled WGS sequence"/>
</dbReference>
<sequence>MENVRSMPTVVGPDGGKILAVVGGNYRVLVSGQQTGGAFSTIEMLVPPQNGPGPHSHADFFETFYIVDGEVEVHSEAGTYTAKKGAFVLIPKGGVVHYFKNISDQMTKLLCTVVPAGLEEFFEEIGEPVAAGQFLPPPSMNTASLKRIQDIAKSHGQLLYPPDFLDKR</sequence>
<dbReference type="EMBL" id="MBTF01000039">
    <property type="protein sequence ID" value="OOQ56582.1"/>
    <property type="molecule type" value="Genomic_DNA"/>
</dbReference>
<comment type="caution">
    <text evidence="2">The sequence shown here is derived from an EMBL/GenBank/DDBJ whole genome shotgun (WGS) entry which is preliminary data.</text>
</comment>
<reference evidence="2 3" key="1">
    <citation type="submission" date="2016-07" db="EMBL/GenBank/DDBJ databases">
        <title>Genomic analysis of zinc-resistant bacterium Mucilaginibacter pedocola TBZ30.</title>
        <authorList>
            <person name="Huang J."/>
            <person name="Tang J."/>
        </authorList>
    </citation>
    <scope>NUCLEOTIDE SEQUENCE [LARGE SCALE GENOMIC DNA]</scope>
    <source>
        <strain evidence="2 3">TBZ30</strain>
    </source>
</reference>
<evidence type="ECO:0000313" key="3">
    <source>
        <dbReference type="Proteomes" id="UP000189739"/>
    </source>
</evidence>
<keyword evidence="3" id="KW-1185">Reference proteome</keyword>
<protein>
    <submittedName>
        <fullName evidence="2">Cupin</fullName>
    </submittedName>
</protein>
<dbReference type="PANTHER" id="PTHR36440:SF1">
    <property type="entry name" value="PUTATIVE (AFU_ORTHOLOGUE AFUA_8G07350)-RELATED"/>
    <property type="match status" value="1"/>
</dbReference>
<organism evidence="2 3">
    <name type="scientific">Mucilaginibacter pedocola</name>
    <dbReference type="NCBI Taxonomy" id="1792845"/>
    <lineage>
        <taxon>Bacteria</taxon>
        <taxon>Pseudomonadati</taxon>
        <taxon>Bacteroidota</taxon>
        <taxon>Sphingobacteriia</taxon>
        <taxon>Sphingobacteriales</taxon>
        <taxon>Sphingobacteriaceae</taxon>
        <taxon>Mucilaginibacter</taxon>
    </lineage>
</organism>
<evidence type="ECO:0000313" key="2">
    <source>
        <dbReference type="EMBL" id="OOQ56582.1"/>
    </source>
</evidence>
<dbReference type="PANTHER" id="PTHR36440">
    <property type="entry name" value="PUTATIVE (AFU_ORTHOLOGUE AFUA_8G07350)-RELATED"/>
    <property type="match status" value="1"/>
</dbReference>
<dbReference type="InterPro" id="IPR014710">
    <property type="entry name" value="RmlC-like_jellyroll"/>
</dbReference>
<dbReference type="Pfam" id="PF07883">
    <property type="entry name" value="Cupin_2"/>
    <property type="match status" value="1"/>
</dbReference>
<dbReference type="AlphaFoldDB" id="A0A1S9P6K7"/>
<accession>A0A1S9P6K7</accession>
<dbReference type="InterPro" id="IPR053146">
    <property type="entry name" value="QDO-like"/>
</dbReference>
<dbReference type="RefSeq" id="WP_078351544.1">
    <property type="nucleotide sequence ID" value="NZ_MBTF01000039.1"/>
</dbReference>
<dbReference type="InterPro" id="IPR011051">
    <property type="entry name" value="RmlC_Cupin_sf"/>
</dbReference>
<gene>
    <name evidence="2" type="ORF">BC343_19310</name>
</gene>
<dbReference type="Gene3D" id="2.60.120.10">
    <property type="entry name" value="Jelly Rolls"/>
    <property type="match status" value="1"/>
</dbReference>
<proteinExistence type="predicted"/>
<name>A0A1S9P6K7_9SPHI</name>
<feature type="domain" description="Cupin type-2" evidence="1">
    <location>
        <begin position="44"/>
        <end position="112"/>
    </location>
</feature>
<dbReference type="SUPFAM" id="SSF51182">
    <property type="entry name" value="RmlC-like cupins"/>
    <property type="match status" value="1"/>
</dbReference>
<dbReference type="STRING" id="1792845.BC343_19310"/>
<dbReference type="InterPro" id="IPR013096">
    <property type="entry name" value="Cupin_2"/>
</dbReference>
<dbReference type="OrthoDB" id="9090296at2"/>